<accession>A0A9W9C9Q5</accession>
<name>A0A9W9C9Q5_9PLEO</name>
<evidence type="ECO:0000313" key="2">
    <source>
        <dbReference type="EMBL" id="KAJ4351297.1"/>
    </source>
</evidence>
<reference evidence="2" key="1">
    <citation type="submission" date="2022-10" db="EMBL/GenBank/DDBJ databases">
        <title>Tapping the CABI collections for fungal endophytes: first genome assemblies for Collariella, Neodidymelliopsis, Ascochyta clinopodiicola, Didymella pomorum, Didymosphaeria variabile, Neocosmospora piperis and Neocucurbitaria cava.</title>
        <authorList>
            <person name="Hill R."/>
        </authorList>
    </citation>
    <scope>NUCLEOTIDE SEQUENCE</scope>
    <source>
        <strain evidence="2">IMI 356815</strain>
    </source>
</reference>
<feature type="region of interest" description="Disordered" evidence="1">
    <location>
        <begin position="181"/>
        <end position="215"/>
    </location>
</feature>
<gene>
    <name evidence="2" type="ORF">N0V89_006636</name>
</gene>
<comment type="caution">
    <text evidence="2">The sequence shown here is derived from an EMBL/GenBank/DDBJ whole genome shotgun (WGS) entry which is preliminary data.</text>
</comment>
<dbReference type="AlphaFoldDB" id="A0A9W9C9Q5"/>
<proteinExistence type="predicted"/>
<evidence type="ECO:0000313" key="3">
    <source>
        <dbReference type="Proteomes" id="UP001140513"/>
    </source>
</evidence>
<dbReference type="RefSeq" id="XP_056069653.1">
    <property type="nucleotide sequence ID" value="XM_056215406.1"/>
</dbReference>
<organism evidence="2 3">
    <name type="scientific">Didymosphaeria variabile</name>
    <dbReference type="NCBI Taxonomy" id="1932322"/>
    <lineage>
        <taxon>Eukaryota</taxon>
        <taxon>Fungi</taxon>
        <taxon>Dikarya</taxon>
        <taxon>Ascomycota</taxon>
        <taxon>Pezizomycotina</taxon>
        <taxon>Dothideomycetes</taxon>
        <taxon>Pleosporomycetidae</taxon>
        <taxon>Pleosporales</taxon>
        <taxon>Massarineae</taxon>
        <taxon>Didymosphaeriaceae</taxon>
        <taxon>Didymosphaeria</taxon>
    </lineage>
</organism>
<dbReference type="GeneID" id="80910166"/>
<dbReference type="Proteomes" id="UP001140513">
    <property type="component" value="Unassembled WGS sequence"/>
</dbReference>
<evidence type="ECO:0000256" key="1">
    <source>
        <dbReference type="SAM" id="MobiDB-lite"/>
    </source>
</evidence>
<keyword evidence="3" id="KW-1185">Reference proteome</keyword>
<feature type="region of interest" description="Disordered" evidence="1">
    <location>
        <begin position="18"/>
        <end position="39"/>
    </location>
</feature>
<sequence>MEQQVRSLLILVQELSATDNQSETSEYSHSSSSSASDTLEQCAEDLHEYVQLLNELHPSIETLLQLSEEVPRQPEPDQAEPTAPMIFSDIIQSKFKKAPGTLVETLGRLNFERSNRMAAARESNLAATEESSDMVDQGEKSTAFHDSGLGTNTGSGKVEICKHYADHLEEIAIAASPLEVADEGNTDESSGYGDWQFPTEGWLQPTRLSDVAEEE</sequence>
<dbReference type="OrthoDB" id="20872at2759"/>
<dbReference type="EMBL" id="JAPEUX010000005">
    <property type="protein sequence ID" value="KAJ4351297.1"/>
    <property type="molecule type" value="Genomic_DNA"/>
</dbReference>
<protein>
    <submittedName>
        <fullName evidence="2">Uncharacterized protein</fullName>
    </submittedName>
</protein>
<feature type="compositionally biased region" description="Low complexity" evidence="1">
    <location>
        <begin position="22"/>
        <end position="36"/>
    </location>
</feature>